<proteinExistence type="predicted"/>
<protein>
    <submittedName>
        <fullName evidence="2">Uncharacterized protein</fullName>
    </submittedName>
</protein>
<dbReference type="Proteomes" id="UP000708208">
    <property type="component" value="Unassembled WGS sequence"/>
</dbReference>
<accession>A0A8J2JPS9</accession>
<gene>
    <name evidence="2" type="ORF">AFUS01_LOCUS12984</name>
</gene>
<keyword evidence="3" id="KW-1185">Reference proteome</keyword>
<evidence type="ECO:0000256" key="1">
    <source>
        <dbReference type="SAM" id="MobiDB-lite"/>
    </source>
</evidence>
<name>A0A8J2JPS9_9HEXA</name>
<organism evidence="2 3">
    <name type="scientific">Allacma fusca</name>
    <dbReference type="NCBI Taxonomy" id="39272"/>
    <lineage>
        <taxon>Eukaryota</taxon>
        <taxon>Metazoa</taxon>
        <taxon>Ecdysozoa</taxon>
        <taxon>Arthropoda</taxon>
        <taxon>Hexapoda</taxon>
        <taxon>Collembola</taxon>
        <taxon>Symphypleona</taxon>
        <taxon>Sminthuridae</taxon>
        <taxon>Allacma</taxon>
    </lineage>
</organism>
<reference evidence="2" key="1">
    <citation type="submission" date="2021-06" db="EMBL/GenBank/DDBJ databases">
        <authorList>
            <person name="Hodson N. C."/>
            <person name="Mongue J. A."/>
            <person name="Jaron S. K."/>
        </authorList>
    </citation>
    <scope>NUCLEOTIDE SEQUENCE</scope>
</reference>
<feature type="region of interest" description="Disordered" evidence="1">
    <location>
        <begin position="1"/>
        <end position="28"/>
    </location>
</feature>
<dbReference type="EMBL" id="CAJVCH010103890">
    <property type="protein sequence ID" value="CAG7723929.1"/>
    <property type="molecule type" value="Genomic_DNA"/>
</dbReference>
<feature type="non-terminal residue" evidence="2">
    <location>
        <position position="1"/>
    </location>
</feature>
<evidence type="ECO:0000313" key="2">
    <source>
        <dbReference type="EMBL" id="CAG7723929.1"/>
    </source>
</evidence>
<comment type="caution">
    <text evidence="2">The sequence shown here is derived from an EMBL/GenBank/DDBJ whole genome shotgun (WGS) entry which is preliminary data.</text>
</comment>
<sequence length="63" mass="6642">YICPIDPDIDGDLSTSPARLRQAPFSTGAPGRDTIFPFAINSPIGNGGAHDGVRCEARVEETV</sequence>
<dbReference type="AlphaFoldDB" id="A0A8J2JPS9"/>
<evidence type="ECO:0000313" key="3">
    <source>
        <dbReference type="Proteomes" id="UP000708208"/>
    </source>
</evidence>